<dbReference type="Proteomes" id="UP000198948">
    <property type="component" value="Unassembled WGS sequence"/>
</dbReference>
<dbReference type="InterPro" id="IPR053378">
    <property type="entry name" value="Prenyl_diphosphate_synthase"/>
</dbReference>
<evidence type="ECO:0000256" key="6">
    <source>
        <dbReference type="ARBA" id="ARBA00022723"/>
    </source>
</evidence>
<reference evidence="13 14" key="1">
    <citation type="submission" date="2016-10" db="EMBL/GenBank/DDBJ databases">
        <authorList>
            <person name="de Groot N.N."/>
        </authorList>
    </citation>
    <scope>NUCLEOTIDE SEQUENCE [LARGE SCALE GENOMIC DNA]</scope>
    <source>
        <strain evidence="13 14">DSM 13760</strain>
    </source>
</reference>
<dbReference type="InterPro" id="IPR000092">
    <property type="entry name" value="Polyprenyl_synt"/>
</dbReference>
<dbReference type="Pfam" id="PF00348">
    <property type="entry name" value="polyprenyl_synt"/>
    <property type="match status" value="1"/>
</dbReference>
<evidence type="ECO:0000256" key="12">
    <source>
        <dbReference type="RuleBase" id="RU004466"/>
    </source>
</evidence>
<dbReference type="GO" id="GO:0016114">
    <property type="term" value="P:terpenoid biosynthetic process"/>
    <property type="evidence" value="ECO:0007669"/>
    <property type="project" value="UniProtKB-ARBA"/>
</dbReference>
<evidence type="ECO:0000256" key="1">
    <source>
        <dbReference type="ARBA" id="ARBA00001946"/>
    </source>
</evidence>
<protein>
    <recommendedName>
        <fullName evidence="4">Farnesyl diphosphate synthase</fullName>
        <ecNumber evidence="3">2.5.1.10</ecNumber>
    </recommendedName>
    <alternativeName>
        <fullName evidence="10">(2E,6E)-farnesyl diphosphate synthase</fullName>
    </alternativeName>
    <alternativeName>
        <fullName evidence="9">Geranyltranstransferase</fullName>
    </alternativeName>
</protein>
<dbReference type="STRING" id="142588.SAMN04488559_11740"/>
<dbReference type="NCBIfam" id="NF045485">
    <property type="entry name" value="FPPsyn"/>
    <property type="match status" value="1"/>
</dbReference>
<evidence type="ECO:0000313" key="14">
    <source>
        <dbReference type="Proteomes" id="UP000198948"/>
    </source>
</evidence>
<evidence type="ECO:0000256" key="8">
    <source>
        <dbReference type="ARBA" id="ARBA00023229"/>
    </source>
</evidence>
<name>A0A1H9TWV8_9LACT</name>
<evidence type="ECO:0000256" key="7">
    <source>
        <dbReference type="ARBA" id="ARBA00022842"/>
    </source>
</evidence>
<dbReference type="GO" id="GO:0005737">
    <property type="term" value="C:cytoplasm"/>
    <property type="evidence" value="ECO:0007669"/>
    <property type="project" value="UniProtKB-ARBA"/>
</dbReference>
<accession>A0A1H9TWV8</accession>
<comment type="cofactor">
    <cofactor evidence="1">
        <name>Mg(2+)</name>
        <dbReference type="ChEBI" id="CHEBI:18420"/>
    </cofactor>
</comment>
<evidence type="ECO:0000256" key="10">
    <source>
        <dbReference type="ARBA" id="ARBA00032873"/>
    </source>
</evidence>
<dbReference type="Gene3D" id="1.10.600.10">
    <property type="entry name" value="Farnesyl Diphosphate Synthase"/>
    <property type="match status" value="1"/>
</dbReference>
<keyword evidence="14" id="KW-1185">Reference proteome</keyword>
<dbReference type="GO" id="GO:0046872">
    <property type="term" value="F:metal ion binding"/>
    <property type="evidence" value="ECO:0007669"/>
    <property type="project" value="UniProtKB-KW"/>
</dbReference>
<evidence type="ECO:0000256" key="5">
    <source>
        <dbReference type="ARBA" id="ARBA00022679"/>
    </source>
</evidence>
<dbReference type="SUPFAM" id="SSF48576">
    <property type="entry name" value="Terpenoid synthases"/>
    <property type="match status" value="1"/>
</dbReference>
<evidence type="ECO:0000256" key="2">
    <source>
        <dbReference type="ARBA" id="ARBA00006706"/>
    </source>
</evidence>
<dbReference type="PROSITE" id="PS00723">
    <property type="entry name" value="POLYPRENYL_SYNTHASE_1"/>
    <property type="match status" value="1"/>
</dbReference>
<dbReference type="SFLD" id="SFLDG01017">
    <property type="entry name" value="Polyprenyl_Transferase_Like"/>
    <property type="match status" value="1"/>
</dbReference>
<dbReference type="OrthoDB" id="9805316at2"/>
<evidence type="ECO:0000256" key="9">
    <source>
        <dbReference type="ARBA" id="ARBA00032380"/>
    </source>
</evidence>
<dbReference type="InterPro" id="IPR008949">
    <property type="entry name" value="Isoprenoid_synthase_dom_sf"/>
</dbReference>
<dbReference type="PANTHER" id="PTHR43281">
    <property type="entry name" value="FARNESYL DIPHOSPHATE SYNTHASE"/>
    <property type="match status" value="1"/>
</dbReference>
<evidence type="ECO:0000256" key="3">
    <source>
        <dbReference type="ARBA" id="ARBA00012439"/>
    </source>
</evidence>
<dbReference type="EMBL" id="FOHA01000017">
    <property type="protein sequence ID" value="SES01616.1"/>
    <property type="molecule type" value="Genomic_DNA"/>
</dbReference>
<dbReference type="FunFam" id="1.10.600.10:FF:000001">
    <property type="entry name" value="Geranylgeranyl diphosphate synthase"/>
    <property type="match status" value="1"/>
</dbReference>
<evidence type="ECO:0000313" key="13">
    <source>
        <dbReference type="EMBL" id="SES01616.1"/>
    </source>
</evidence>
<dbReference type="AlphaFoldDB" id="A0A1H9TWV8"/>
<dbReference type="PROSITE" id="PS00444">
    <property type="entry name" value="POLYPRENYL_SYNTHASE_2"/>
    <property type="match status" value="1"/>
</dbReference>
<sequence length="298" mass="32488">MTLADFRLTVMPQFESYLREQLATTLEAKDTIFQSMDYSVAAGGKRIRPMLLLATLQALNVPVEQGFSSAAALEYIHTYSLIHDDLPAMDDDDLRRGKPTNHKVYGEAIAILAGDGLLTFAFELLGKDETLSASKRIALMTALASAAGPKKMVQGQVLDMEGEKQALTLAELQNIHQKKTGALISFAVEAAAIIAEASEDITVELLKYANHFGLAFQIKDDILDIIGDETILGKKTGMDQLHDKNTYPSLLTLEGAVTALEKELMAAENCLTNAQKYAEKQGIVMNKALLEALLSLLR</sequence>
<dbReference type="GO" id="GO:0004337">
    <property type="term" value="F:(2E,6E)-farnesyl diphosphate synthase activity"/>
    <property type="evidence" value="ECO:0007669"/>
    <property type="project" value="UniProtKB-EC"/>
</dbReference>
<comment type="similarity">
    <text evidence="2 12">Belongs to the FPP/GGPP synthase family.</text>
</comment>
<dbReference type="EC" id="2.5.1.10" evidence="3"/>
<keyword evidence="7" id="KW-0460">Magnesium</keyword>
<proteinExistence type="inferred from homology"/>
<gene>
    <name evidence="13" type="ORF">SAMN04488559_11740</name>
</gene>
<keyword evidence="5 12" id="KW-0808">Transferase</keyword>
<dbReference type="InterPro" id="IPR033749">
    <property type="entry name" value="Polyprenyl_synt_CS"/>
</dbReference>
<organism evidence="13 14">
    <name type="scientific">Isobaculum melis</name>
    <dbReference type="NCBI Taxonomy" id="142588"/>
    <lineage>
        <taxon>Bacteria</taxon>
        <taxon>Bacillati</taxon>
        <taxon>Bacillota</taxon>
        <taxon>Bacilli</taxon>
        <taxon>Lactobacillales</taxon>
        <taxon>Carnobacteriaceae</taxon>
        <taxon>Isobaculum</taxon>
    </lineage>
</organism>
<evidence type="ECO:0000256" key="4">
    <source>
        <dbReference type="ARBA" id="ARBA00015100"/>
    </source>
</evidence>
<dbReference type="SFLD" id="SFLDS00005">
    <property type="entry name" value="Isoprenoid_Synthase_Type_I"/>
    <property type="match status" value="1"/>
</dbReference>
<dbReference type="RefSeq" id="WP_092653456.1">
    <property type="nucleotide sequence ID" value="NZ_FOHA01000017.1"/>
</dbReference>
<evidence type="ECO:0000256" key="11">
    <source>
        <dbReference type="ARBA" id="ARBA00049399"/>
    </source>
</evidence>
<keyword evidence="6" id="KW-0479">Metal-binding</keyword>
<dbReference type="PANTHER" id="PTHR43281:SF1">
    <property type="entry name" value="FARNESYL DIPHOSPHATE SYNTHASE"/>
    <property type="match status" value="1"/>
</dbReference>
<keyword evidence="8" id="KW-0414">Isoprene biosynthesis</keyword>
<comment type="catalytic activity">
    <reaction evidence="11">
        <text>isopentenyl diphosphate + (2E)-geranyl diphosphate = (2E,6E)-farnesyl diphosphate + diphosphate</text>
        <dbReference type="Rhea" id="RHEA:19361"/>
        <dbReference type="ChEBI" id="CHEBI:33019"/>
        <dbReference type="ChEBI" id="CHEBI:58057"/>
        <dbReference type="ChEBI" id="CHEBI:128769"/>
        <dbReference type="ChEBI" id="CHEBI:175763"/>
        <dbReference type="EC" id="2.5.1.10"/>
    </reaction>
</comment>
<dbReference type="CDD" id="cd00685">
    <property type="entry name" value="Trans_IPPS_HT"/>
    <property type="match status" value="1"/>
</dbReference>